<evidence type="ECO:0000313" key="10">
    <source>
        <dbReference type="Proteomes" id="UP001148299"/>
    </source>
</evidence>
<proteinExistence type="predicted"/>
<reference evidence="9" key="1">
    <citation type="submission" date="2022-12" db="EMBL/GenBank/DDBJ databases">
        <authorList>
            <person name="Petersen C."/>
        </authorList>
    </citation>
    <scope>NUCLEOTIDE SEQUENCE</scope>
    <source>
        <strain evidence="9">IBT 35675</strain>
    </source>
</reference>
<dbReference type="InterPro" id="IPR000719">
    <property type="entry name" value="Prot_kinase_dom"/>
</dbReference>
<evidence type="ECO:0000256" key="3">
    <source>
        <dbReference type="ARBA" id="ARBA00022741"/>
    </source>
</evidence>
<dbReference type="InterPro" id="IPR017441">
    <property type="entry name" value="Protein_kinase_ATP_BS"/>
</dbReference>
<dbReference type="CDD" id="cd05578">
    <property type="entry name" value="STKc_Yank1"/>
    <property type="match status" value="1"/>
</dbReference>
<dbReference type="Gene3D" id="3.30.200.20">
    <property type="entry name" value="Phosphorylase Kinase, domain 1"/>
    <property type="match status" value="1"/>
</dbReference>
<name>A0A9W9RKY8_PENBR</name>
<dbReference type="Gene3D" id="1.10.510.10">
    <property type="entry name" value="Transferase(Phosphotransferase) domain 1"/>
    <property type="match status" value="1"/>
</dbReference>
<dbReference type="GO" id="GO:0001664">
    <property type="term" value="F:G protein-coupled receptor binding"/>
    <property type="evidence" value="ECO:0007669"/>
    <property type="project" value="TreeGrafter"/>
</dbReference>
<evidence type="ECO:0000313" key="9">
    <source>
        <dbReference type="EMBL" id="KAJ5362135.1"/>
    </source>
</evidence>
<keyword evidence="5 6" id="KW-0067">ATP-binding</keyword>
<dbReference type="FunFam" id="3.30.200.20:FF:000354">
    <property type="entry name" value="AGC/YANK protein kinase"/>
    <property type="match status" value="1"/>
</dbReference>
<evidence type="ECO:0000256" key="2">
    <source>
        <dbReference type="ARBA" id="ARBA00022679"/>
    </source>
</evidence>
<feature type="compositionally biased region" description="Pro residues" evidence="7">
    <location>
        <begin position="456"/>
        <end position="474"/>
    </location>
</feature>
<evidence type="ECO:0000256" key="1">
    <source>
        <dbReference type="ARBA" id="ARBA00022527"/>
    </source>
</evidence>
<sequence>MGNTQGKPVNCNDAVNLNHFRLLRVVGKGAFGKVRIVERKDTGLTFALKYIRKEEVVRSESVRNIIRERRMLEHLNHPFLCNLRYSFQDMEYIYIVVDLMNGGDLRFHISRKCFTEDAVRFWMAELGCALRYIHSQGIIHRDLKPDNVLLDSEGHVHLADFNVASDFRPGKPLTSKSGTLAYLAPEVYEGSGYTFEVDWWSLGVTFYECIYNKRPFEGRSQDTLSENIKKAQPKYYVTNPAVSVPCLRALGSLMQKDRSQRIGAIGWETYTQHMFFAEIDFEALERKQIPPVFRPSSDKTNFDATYDLEELLLEEAPLEARARRQKPRAELREDATAKEIREDELHRLIETMFEPFDYTLTDYHGNAAEAIAAVTWVSFFLTLVLLPNSVYQEPRGLLPSSYNHPNKHRRTCTTVFSSRPPENHVSQSTRWTIPCSPSQQITTVTENLNPQDPAAGPQPPSPSNRVSPSPPPAPSFHRPLPQNPQTHRPRGATRQMSKSGGVQMVLNEAGSWSELAHTSTLPAEGLEGGDDKGKQANGMLSFFSRKKGRDRSPKPTEPGVLGKEGARQIIN</sequence>
<dbReference type="SMART" id="SM00220">
    <property type="entry name" value="S_TKc"/>
    <property type="match status" value="1"/>
</dbReference>
<gene>
    <name evidence="9" type="ORF">N7541_002979</name>
</gene>
<keyword evidence="3 6" id="KW-0547">Nucleotide-binding</keyword>
<dbReference type="PROSITE" id="PS50011">
    <property type="entry name" value="PROTEIN_KINASE_DOM"/>
    <property type="match status" value="1"/>
</dbReference>
<dbReference type="GO" id="GO:0004703">
    <property type="term" value="F:G protein-coupled receptor kinase activity"/>
    <property type="evidence" value="ECO:0007669"/>
    <property type="project" value="TreeGrafter"/>
</dbReference>
<dbReference type="GO" id="GO:0007186">
    <property type="term" value="P:G protein-coupled receptor signaling pathway"/>
    <property type="evidence" value="ECO:0007669"/>
    <property type="project" value="TreeGrafter"/>
</dbReference>
<evidence type="ECO:0000256" key="4">
    <source>
        <dbReference type="ARBA" id="ARBA00022777"/>
    </source>
</evidence>
<feature type="region of interest" description="Disordered" evidence="7">
    <location>
        <begin position="401"/>
        <end position="571"/>
    </location>
</feature>
<dbReference type="PROSITE" id="PS00108">
    <property type="entry name" value="PROTEIN_KINASE_ST"/>
    <property type="match status" value="1"/>
</dbReference>
<dbReference type="Pfam" id="PF00069">
    <property type="entry name" value="Pkinase"/>
    <property type="match status" value="1"/>
</dbReference>
<dbReference type="InterPro" id="IPR011009">
    <property type="entry name" value="Kinase-like_dom_sf"/>
</dbReference>
<organism evidence="9 10">
    <name type="scientific">Penicillium brevicompactum</name>
    <dbReference type="NCBI Taxonomy" id="5074"/>
    <lineage>
        <taxon>Eukaryota</taxon>
        <taxon>Fungi</taxon>
        <taxon>Dikarya</taxon>
        <taxon>Ascomycota</taxon>
        <taxon>Pezizomycotina</taxon>
        <taxon>Eurotiomycetes</taxon>
        <taxon>Eurotiomycetidae</taxon>
        <taxon>Eurotiales</taxon>
        <taxon>Aspergillaceae</taxon>
        <taxon>Penicillium</taxon>
    </lineage>
</organism>
<keyword evidence="1" id="KW-0723">Serine/threonine-protein kinase</keyword>
<dbReference type="SUPFAM" id="SSF56112">
    <property type="entry name" value="Protein kinase-like (PK-like)"/>
    <property type="match status" value="1"/>
</dbReference>
<dbReference type="PROSITE" id="PS00107">
    <property type="entry name" value="PROTEIN_KINASE_ATP"/>
    <property type="match status" value="1"/>
</dbReference>
<accession>A0A9W9RKY8</accession>
<feature type="compositionally biased region" description="Polar residues" evidence="7">
    <location>
        <begin position="424"/>
        <end position="450"/>
    </location>
</feature>
<dbReference type="PANTHER" id="PTHR24355">
    <property type="entry name" value="G PROTEIN-COUPLED RECEPTOR KINASE/RIBOSOMAL PROTEIN S6 KINASE"/>
    <property type="match status" value="1"/>
</dbReference>
<evidence type="ECO:0000259" key="8">
    <source>
        <dbReference type="PROSITE" id="PS50011"/>
    </source>
</evidence>
<dbReference type="AlphaFoldDB" id="A0A9W9RKY8"/>
<keyword evidence="4 9" id="KW-0418">Kinase</keyword>
<reference evidence="9" key="2">
    <citation type="journal article" date="2023" name="IMA Fungus">
        <title>Comparative genomic study of the Penicillium genus elucidates a diverse pangenome and 15 lateral gene transfer events.</title>
        <authorList>
            <person name="Petersen C."/>
            <person name="Sorensen T."/>
            <person name="Nielsen M.R."/>
            <person name="Sondergaard T.E."/>
            <person name="Sorensen J.L."/>
            <person name="Fitzpatrick D.A."/>
            <person name="Frisvad J.C."/>
            <person name="Nielsen K.L."/>
        </authorList>
    </citation>
    <scope>NUCLEOTIDE SEQUENCE</scope>
    <source>
        <strain evidence="9">IBT 35675</strain>
    </source>
</reference>
<dbReference type="Proteomes" id="UP001148299">
    <property type="component" value="Unassembled WGS sequence"/>
</dbReference>
<feature type="domain" description="Protein kinase" evidence="8">
    <location>
        <begin position="20"/>
        <end position="276"/>
    </location>
</feature>
<evidence type="ECO:0000256" key="5">
    <source>
        <dbReference type="ARBA" id="ARBA00022840"/>
    </source>
</evidence>
<dbReference type="PANTHER" id="PTHR24355:SF30">
    <property type="entry name" value="SERINE_THREONINE-PROTEIN KINASE 32B ISOFORM X1"/>
    <property type="match status" value="1"/>
</dbReference>
<keyword evidence="10" id="KW-1185">Reference proteome</keyword>
<dbReference type="InterPro" id="IPR008271">
    <property type="entry name" value="Ser/Thr_kinase_AS"/>
</dbReference>
<protein>
    <submittedName>
        <fullName evidence="9">Protein kinase</fullName>
    </submittedName>
</protein>
<feature type="binding site" evidence="6">
    <location>
        <position position="53"/>
    </location>
    <ligand>
        <name>ATP</name>
        <dbReference type="ChEBI" id="CHEBI:30616"/>
    </ligand>
</feature>
<evidence type="ECO:0000256" key="6">
    <source>
        <dbReference type="PROSITE-ProRule" id="PRU10141"/>
    </source>
</evidence>
<evidence type="ECO:0000256" key="7">
    <source>
        <dbReference type="SAM" id="MobiDB-lite"/>
    </source>
</evidence>
<dbReference type="GO" id="GO:0005524">
    <property type="term" value="F:ATP binding"/>
    <property type="evidence" value="ECO:0007669"/>
    <property type="project" value="UniProtKB-UniRule"/>
</dbReference>
<comment type="caution">
    <text evidence="9">The sequence shown here is derived from an EMBL/GenBank/DDBJ whole genome shotgun (WGS) entry which is preliminary data.</text>
</comment>
<keyword evidence="2" id="KW-0808">Transferase</keyword>
<dbReference type="FunFam" id="1.10.510.10:FF:000469">
    <property type="entry name" value="Serine/threonine-protein kinase 32B"/>
    <property type="match status" value="1"/>
</dbReference>
<dbReference type="GO" id="GO:0009966">
    <property type="term" value="P:regulation of signal transduction"/>
    <property type="evidence" value="ECO:0007669"/>
    <property type="project" value="TreeGrafter"/>
</dbReference>
<dbReference type="EMBL" id="JAPZBR010000002">
    <property type="protein sequence ID" value="KAJ5362135.1"/>
    <property type="molecule type" value="Genomic_DNA"/>
</dbReference>